<dbReference type="Proteomes" id="UP000658656">
    <property type="component" value="Unassembled WGS sequence"/>
</dbReference>
<accession>A0A8H9M8H5</accession>
<dbReference type="AlphaFoldDB" id="A0A8H9M8H5"/>
<proteinExistence type="predicted"/>
<organism evidence="1 2">
    <name type="scientific">Amycolatopsis bartoniae</name>
    <dbReference type="NCBI Taxonomy" id="941986"/>
    <lineage>
        <taxon>Bacteria</taxon>
        <taxon>Bacillati</taxon>
        <taxon>Actinomycetota</taxon>
        <taxon>Actinomycetes</taxon>
        <taxon>Pseudonocardiales</taxon>
        <taxon>Pseudonocardiaceae</taxon>
        <taxon>Amycolatopsis</taxon>
    </lineage>
</organism>
<reference evidence="1" key="1">
    <citation type="journal article" date="2014" name="Int. J. Syst. Evol. Microbiol.">
        <title>Complete genome sequence of Corynebacterium casei LMG S-19264T (=DSM 44701T), isolated from a smear-ripened cheese.</title>
        <authorList>
            <consortium name="US DOE Joint Genome Institute (JGI-PGF)"/>
            <person name="Walter F."/>
            <person name="Albersmeier A."/>
            <person name="Kalinowski J."/>
            <person name="Ruckert C."/>
        </authorList>
    </citation>
    <scope>NUCLEOTIDE SEQUENCE</scope>
    <source>
        <strain evidence="1">CGMCC 4.7679</strain>
    </source>
</reference>
<evidence type="ECO:0000313" key="2">
    <source>
        <dbReference type="Proteomes" id="UP000658656"/>
    </source>
</evidence>
<reference evidence="1" key="2">
    <citation type="submission" date="2020-09" db="EMBL/GenBank/DDBJ databases">
        <authorList>
            <person name="Sun Q."/>
            <person name="Zhou Y."/>
        </authorList>
    </citation>
    <scope>NUCLEOTIDE SEQUENCE</scope>
    <source>
        <strain evidence="1">CGMCC 4.7679</strain>
    </source>
</reference>
<gene>
    <name evidence="1" type="ORF">GCM10017566_66650</name>
</gene>
<name>A0A8H9M8H5_9PSEU</name>
<dbReference type="EMBL" id="BNAV01000016">
    <property type="protein sequence ID" value="GHF83262.1"/>
    <property type="molecule type" value="Genomic_DNA"/>
</dbReference>
<dbReference type="OrthoDB" id="582519at2"/>
<comment type="caution">
    <text evidence="1">The sequence shown here is derived from an EMBL/GenBank/DDBJ whole genome shotgun (WGS) entry which is preliminary data.</text>
</comment>
<dbReference type="RefSeq" id="WP_145938181.1">
    <property type="nucleotide sequence ID" value="NZ_BNAV01000016.1"/>
</dbReference>
<sequence>MAQSCSLTLAGAAQTASGLAACGEEIAGGVAIGAAAGAPELGIGAIPGGVIGGLGGLIACAFTGGPEAAAGISALLGGLAMTMDGLEGAADDVAKLAKHPGSVEGQEEIPVHDPGTGKEITDIDLVENGALVERKSATTAPDPVGWSADNVTNKIWKYIEAREIAPELAEYRDAPIIYRMTTPGVQPELRAAIEEAFEEGKQYNPGIDLRLEFE</sequence>
<keyword evidence="2" id="KW-1185">Reference proteome</keyword>
<protein>
    <submittedName>
        <fullName evidence="1">Uncharacterized protein</fullName>
    </submittedName>
</protein>
<evidence type="ECO:0000313" key="1">
    <source>
        <dbReference type="EMBL" id="GHF83262.1"/>
    </source>
</evidence>